<dbReference type="PANTHER" id="PTHR11728">
    <property type="entry name" value="GLYCEROL-3-PHOSPHATE DEHYDROGENASE"/>
    <property type="match status" value="1"/>
</dbReference>
<evidence type="ECO:0000256" key="2">
    <source>
        <dbReference type="ARBA" id="ARBA00022516"/>
    </source>
</evidence>
<feature type="binding site" evidence="13">
    <location>
        <position position="139"/>
    </location>
    <ligand>
        <name>NADPH</name>
        <dbReference type="ChEBI" id="CHEBI:57783"/>
    </ligand>
</feature>
<dbReference type="GO" id="GO:0051287">
    <property type="term" value="F:NAD binding"/>
    <property type="evidence" value="ECO:0007669"/>
    <property type="project" value="InterPro"/>
</dbReference>
<evidence type="ECO:0000256" key="17">
    <source>
        <dbReference type="RuleBase" id="RU000437"/>
    </source>
</evidence>
<keyword evidence="8 13" id="KW-1208">Phospholipid metabolism</keyword>
<feature type="binding site" evidence="16">
    <location>
        <position position="254"/>
    </location>
    <ligand>
        <name>NAD(+)</name>
        <dbReference type="ChEBI" id="CHEBI:57540"/>
    </ligand>
</feature>
<comment type="subcellular location">
    <subcellularLocation>
        <location evidence="13">Cytoplasm</location>
    </subcellularLocation>
</comment>
<feature type="binding site" evidence="16">
    <location>
        <position position="82"/>
    </location>
    <ligand>
        <name>NAD(+)</name>
        <dbReference type="ChEBI" id="CHEBI:57540"/>
    </ligand>
</feature>
<name>A0A6V8LT86_9BACT</name>
<dbReference type="NCBIfam" id="NF000942">
    <property type="entry name" value="PRK00094.1-4"/>
    <property type="match status" value="1"/>
</dbReference>
<dbReference type="AlphaFoldDB" id="A0A6V8LT86"/>
<gene>
    <name evidence="13 20" type="primary">gpsA</name>
    <name evidence="20" type="ORF">NNJEOMEG_00855</name>
</gene>
<keyword evidence="5 13" id="KW-0520">NAD</keyword>
<dbReference type="SUPFAM" id="SSF48179">
    <property type="entry name" value="6-phosphogluconate dehydrogenase C-terminal domain-like"/>
    <property type="match status" value="1"/>
</dbReference>
<dbReference type="RefSeq" id="WP_173081633.1">
    <property type="nucleotide sequence ID" value="NZ_BLTE01000002.1"/>
</dbReference>
<dbReference type="FunFam" id="1.10.1040.10:FF:000001">
    <property type="entry name" value="Glycerol-3-phosphate dehydrogenase [NAD(P)+]"/>
    <property type="match status" value="1"/>
</dbReference>
<dbReference type="UniPathway" id="UPA00940"/>
<feature type="binding site" evidence="16">
    <location>
        <begin position="7"/>
        <end position="12"/>
    </location>
    <ligand>
        <name>NAD(+)</name>
        <dbReference type="ChEBI" id="CHEBI:57540"/>
    </ligand>
</feature>
<evidence type="ECO:0000256" key="8">
    <source>
        <dbReference type="ARBA" id="ARBA00023264"/>
    </source>
</evidence>
<dbReference type="InterPro" id="IPR036291">
    <property type="entry name" value="NAD(P)-bd_dom_sf"/>
</dbReference>
<comment type="similarity">
    <text evidence="1 13 17">Belongs to the NAD-dependent glycerol-3-phosphate dehydrogenase family.</text>
</comment>
<feature type="binding site" evidence="13">
    <location>
        <position position="190"/>
    </location>
    <ligand>
        <name>sn-glycerol 3-phosphate</name>
        <dbReference type="ChEBI" id="CHEBI:57597"/>
    </ligand>
</feature>
<keyword evidence="2 13" id="KW-0444">Lipid biosynthesis</keyword>
<dbReference type="InterPro" id="IPR011128">
    <property type="entry name" value="G3P_DH_NAD-dep_N"/>
</dbReference>
<feature type="domain" description="Glycerol-3-phosphate dehydrogenase NAD-dependent N-terminal" evidence="18">
    <location>
        <begin position="2"/>
        <end position="159"/>
    </location>
</feature>
<reference evidence="20 21" key="1">
    <citation type="submission" date="2020-04" db="EMBL/GenBank/DDBJ databases">
        <authorList>
            <consortium name="Desulfovibrio sp. FSS-1 genome sequencing consortium"/>
            <person name="Shimoshige H."/>
            <person name="Kobayashi H."/>
            <person name="Maekawa T."/>
        </authorList>
    </citation>
    <scope>NUCLEOTIDE SEQUENCE [LARGE SCALE GENOMIC DNA]</scope>
    <source>
        <strain evidence="20 21">SIID29052-01</strain>
    </source>
</reference>
<dbReference type="GO" id="GO:0047952">
    <property type="term" value="F:glycerol-3-phosphate dehydrogenase [NAD(P)+] activity"/>
    <property type="evidence" value="ECO:0007669"/>
    <property type="project" value="UniProtKB-UniRule"/>
</dbReference>
<feature type="binding site" evidence="13">
    <location>
        <position position="48"/>
    </location>
    <ligand>
        <name>NADPH</name>
        <dbReference type="ChEBI" id="CHEBI:57783"/>
    </ligand>
</feature>
<dbReference type="SUPFAM" id="SSF51735">
    <property type="entry name" value="NAD(P)-binding Rossmann-fold domains"/>
    <property type="match status" value="1"/>
</dbReference>
<feature type="binding site" evidence="15">
    <location>
        <position position="105"/>
    </location>
    <ligand>
        <name>substrate</name>
    </ligand>
</feature>
<keyword evidence="21" id="KW-1185">Reference proteome</keyword>
<feature type="binding site" evidence="13">
    <location>
        <position position="243"/>
    </location>
    <ligand>
        <name>sn-glycerol 3-phosphate</name>
        <dbReference type="ChEBI" id="CHEBI:57597"/>
    </ligand>
</feature>
<dbReference type="PANTHER" id="PTHR11728:SF1">
    <property type="entry name" value="GLYCEROL-3-PHOSPHATE DEHYDROGENASE [NAD(+)] 2, CHLOROPLASTIC"/>
    <property type="match status" value="1"/>
</dbReference>
<sequence length="330" mass="35384">MNVAVIGGGSWGTTLADLLAGKGENVTLWVREMELLAQIKSTGENGWYMPGVKLSPNLQVSLDLEQACAGKDLFVMAVPSQFTRGKLGDMRDFLPKNPAIVCASKGMELDTGKTMSEVCEDVMGGRKHRFAVLSGPSFAYETIRRMPTAISLGCKDKDLAREIQQAFATDSFRVYTNKDVRGVELGGAVKNIIAIAAGVSDELGFGANGRAALITRGLAEMARLGAKLGADPKTFTGLSGLGDLVLTCTGDLSRNRQVGRRLAKGQKLMDILTEMRTVAEGVKTTQAVHTLAARLKVDLPITAQVHAVLFEDKDPGQAVRDLMARSLRDE</sequence>
<evidence type="ECO:0000256" key="9">
    <source>
        <dbReference type="ARBA" id="ARBA00052716"/>
    </source>
</evidence>
<feature type="binding site" evidence="16">
    <location>
        <position position="139"/>
    </location>
    <ligand>
        <name>NAD(+)</name>
        <dbReference type="ChEBI" id="CHEBI:57540"/>
    </ligand>
</feature>
<dbReference type="GO" id="GO:0005829">
    <property type="term" value="C:cytosol"/>
    <property type="evidence" value="ECO:0007669"/>
    <property type="project" value="TreeGrafter"/>
</dbReference>
<feature type="binding site" evidence="15">
    <location>
        <begin position="254"/>
        <end position="255"/>
    </location>
    <ligand>
        <name>substrate</name>
    </ligand>
</feature>
<dbReference type="FunFam" id="3.40.50.720:FF:000019">
    <property type="entry name" value="Glycerol-3-phosphate dehydrogenase [NAD(P)+]"/>
    <property type="match status" value="1"/>
</dbReference>
<protein>
    <recommendedName>
        <fullName evidence="11 13">Glycerol-3-phosphate dehydrogenase [NAD(P)+]</fullName>
        <ecNumber evidence="10 13">1.1.1.94</ecNumber>
    </recommendedName>
    <alternativeName>
        <fullName evidence="13">NAD(P)(+)-dependent glycerol-3-phosphate dehydrogenase</fullName>
    </alternativeName>
    <alternativeName>
        <fullName evidence="12 13">NAD(P)H-dependent dihydroxyacetone-phosphate reductase</fullName>
    </alternativeName>
</protein>
<keyword evidence="4 13" id="KW-0560">Oxidoreductase</keyword>
<evidence type="ECO:0000256" key="10">
    <source>
        <dbReference type="ARBA" id="ARBA00066687"/>
    </source>
</evidence>
<dbReference type="GO" id="GO:0008654">
    <property type="term" value="P:phospholipid biosynthetic process"/>
    <property type="evidence" value="ECO:0007669"/>
    <property type="project" value="UniProtKB-KW"/>
</dbReference>
<feature type="binding site" evidence="13">
    <location>
        <position position="10"/>
    </location>
    <ligand>
        <name>NADPH</name>
        <dbReference type="ChEBI" id="CHEBI:57783"/>
    </ligand>
</feature>
<feature type="binding site" evidence="13">
    <location>
        <position position="254"/>
    </location>
    <ligand>
        <name>NADPH</name>
        <dbReference type="ChEBI" id="CHEBI:57783"/>
    </ligand>
</feature>
<evidence type="ECO:0000259" key="19">
    <source>
        <dbReference type="Pfam" id="PF07479"/>
    </source>
</evidence>
<evidence type="ECO:0000256" key="6">
    <source>
        <dbReference type="ARBA" id="ARBA00023098"/>
    </source>
</evidence>
<reference evidence="20 21" key="2">
    <citation type="submission" date="2020-05" db="EMBL/GenBank/DDBJ databases">
        <title>Draft genome sequence of Desulfovibrio sp. strainFSS-1.</title>
        <authorList>
            <person name="Shimoshige H."/>
            <person name="Kobayashi H."/>
            <person name="Maekawa T."/>
        </authorList>
    </citation>
    <scope>NUCLEOTIDE SEQUENCE [LARGE SCALE GENOMIC DNA]</scope>
    <source>
        <strain evidence="20 21">SIID29052-01</strain>
    </source>
</reference>
<accession>A0A6V8LT86</accession>
<comment type="caution">
    <text evidence="20">The sequence shown here is derived from an EMBL/GenBank/DDBJ whole genome shotgun (WGS) entry which is preliminary data.</text>
</comment>
<evidence type="ECO:0000256" key="1">
    <source>
        <dbReference type="ARBA" id="ARBA00011009"/>
    </source>
</evidence>
<dbReference type="InterPro" id="IPR008927">
    <property type="entry name" value="6-PGluconate_DH-like_C_sf"/>
</dbReference>
<evidence type="ECO:0000256" key="4">
    <source>
        <dbReference type="ARBA" id="ARBA00023002"/>
    </source>
</evidence>
<dbReference type="GO" id="GO:0006650">
    <property type="term" value="P:glycerophospholipid metabolic process"/>
    <property type="evidence" value="ECO:0007669"/>
    <property type="project" value="UniProtKB-UniRule"/>
</dbReference>
<feature type="binding site" evidence="13">
    <location>
        <position position="11"/>
    </location>
    <ligand>
        <name>NADPH</name>
        <dbReference type="ChEBI" id="CHEBI:57783"/>
    </ligand>
</feature>
<comment type="function">
    <text evidence="13">Catalyzes the reduction of the glycolytic intermediate dihydroxyacetone phosphate (DHAP) to sn-glycerol 3-phosphate (G3P), the key precursor for phospholipid synthesis.</text>
</comment>
<dbReference type="GO" id="GO:0005975">
    <property type="term" value="P:carbohydrate metabolic process"/>
    <property type="evidence" value="ECO:0007669"/>
    <property type="project" value="InterPro"/>
</dbReference>
<feature type="binding site" evidence="13">
    <location>
        <position position="31"/>
    </location>
    <ligand>
        <name>NADPH</name>
        <dbReference type="ChEBI" id="CHEBI:57783"/>
    </ligand>
</feature>
<proteinExistence type="inferred from homology"/>
<evidence type="ECO:0000256" key="14">
    <source>
        <dbReference type="PIRSR" id="PIRSR000114-1"/>
    </source>
</evidence>
<feature type="binding site" evidence="13">
    <location>
        <position position="280"/>
    </location>
    <ligand>
        <name>NADPH</name>
        <dbReference type="ChEBI" id="CHEBI:57783"/>
    </ligand>
</feature>
<comment type="catalytic activity">
    <reaction evidence="9">
        <text>sn-glycerol 3-phosphate + NADP(+) = dihydroxyacetone phosphate + NADPH + H(+)</text>
        <dbReference type="Rhea" id="RHEA:11096"/>
        <dbReference type="ChEBI" id="CHEBI:15378"/>
        <dbReference type="ChEBI" id="CHEBI:57597"/>
        <dbReference type="ChEBI" id="CHEBI:57642"/>
        <dbReference type="ChEBI" id="CHEBI:57783"/>
        <dbReference type="ChEBI" id="CHEBI:58349"/>
        <dbReference type="EC" id="1.1.1.94"/>
    </reaction>
    <physiologicalReaction direction="right-to-left" evidence="9">
        <dbReference type="Rhea" id="RHEA:11098"/>
    </physiologicalReaction>
</comment>
<evidence type="ECO:0000313" key="20">
    <source>
        <dbReference type="EMBL" id="GFK93026.1"/>
    </source>
</evidence>
<keyword evidence="3 13" id="KW-0521">NADP</keyword>
<evidence type="ECO:0000256" key="7">
    <source>
        <dbReference type="ARBA" id="ARBA00023209"/>
    </source>
</evidence>
<dbReference type="PRINTS" id="PR00077">
    <property type="entry name" value="GPDHDRGNASE"/>
</dbReference>
<feature type="binding site" evidence="13">
    <location>
        <position position="253"/>
    </location>
    <ligand>
        <name>sn-glycerol 3-phosphate</name>
        <dbReference type="ChEBI" id="CHEBI:57597"/>
    </ligand>
</feature>
<evidence type="ECO:0000256" key="5">
    <source>
        <dbReference type="ARBA" id="ARBA00023027"/>
    </source>
</evidence>
<dbReference type="Pfam" id="PF07479">
    <property type="entry name" value="NAD_Gly3P_dh_C"/>
    <property type="match status" value="1"/>
</dbReference>
<evidence type="ECO:0000256" key="12">
    <source>
        <dbReference type="ARBA" id="ARBA00080511"/>
    </source>
</evidence>
<dbReference type="EC" id="1.1.1.94" evidence="10 13"/>
<comment type="caution">
    <text evidence="13">Lacks conserved residue(s) required for the propagation of feature annotation.</text>
</comment>
<feature type="binding site" evidence="13">
    <location>
        <position position="278"/>
    </location>
    <ligand>
        <name>NADPH</name>
        <dbReference type="ChEBI" id="CHEBI:57783"/>
    </ligand>
</feature>
<evidence type="ECO:0000313" key="21">
    <source>
        <dbReference type="Proteomes" id="UP000494245"/>
    </source>
</evidence>
<dbReference type="Gene3D" id="1.10.1040.10">
    <property type="entry name" value="N-(1-d-carboxylethyl)-l-norvaline Dehydrogenase, domain 2"/>
    <property type="match status" value="1"/>
</dbReference>
<keyword evidence="6 13" id="KW-0443">Lipid metabolism</keyword>
<dbReference type="GO" id="GO:0046167">
    <property type="term" value="P:glycerol-3-phosphate biosynthetic process"/>
    <property type="evidence" value="ECO:0007669"/>
    <property type="project" value="UniProtKB-UniRule"/>
</dbReference>
<comment type="pathway">
    <text evidence="13">Membrane lipid metabolism; glycerophospholipid metabolism.</text>
</comment>
<evidence type="ECO:0000259" key="18">
    <source>
        <dbReference type="Pfam" id="PF01210"/>
    </source>
</evidence>
<comment type="catalytic activity">
    <reaction evidence="13">
        <text>sn-glycerol 3-phosphate + NAD(+) = dihydroxyacetone phosphate + NADH + H(+)</text>
        <dbReference type="Rhea" id="RHEA:11092"/>
        <dbReference type="ChEBI" id="CHEBI:15378"/>
        <dbReference type="ChEBI" id="CHEBI:57540"/>
        <dbReference type="ChEBI" id="CHEBI:57597"/>
        <dbReference type="ChEBI" id="CHEBI:57642"/>
        <dbReference type="ChEBI" id="CHEBI:57945"/>
        <dbReference type="EC" id="1.1.1.94"/>
    </reaction>
</comment>
<evidence type="ECO:0000256" key="3">
    <source>
        <dbReference type="ARBA" id="ARBA00022857"/>
    </source>
</evidence>
<evidence type="ECO:0000256" key="13">
    <source>
        <dbReference type="HAMAP-Rule" id="MF_00394"/>
    </source>
</evidence>
<dbReference type="Proteomes" id="UP000494245">
    <property type="component" value="Unassembled WGS sequence"/>
</dbReference>
<keyword evidence="7 13" id="KW-0594">Phospholipid biosynthesis</keyword>
<dbReference type="GO" id="GO:0046168">
    <property type="term" value="P:glycerol-3-phosphate catabolic process"/>
    <property type="evidence" value="ECO:0007669"/>
    <property type="project" value="InterPro"/>
</dbReference>
<evidence type="ECO:0000256" key="16">
    <source>
        <dbReference type="PIRSR" id="PIRSR000114-3"/>
    </source>
</evidence>
<feature type="binding site" evidence="13">
    <location>
        <position position="105"/>
    </location>
    <ligand>
        <name>sn-glycerol 3-phosphate</name>
        <dbReference type="ChEBI" id="CHEBI:57597"/>
    </ligand>
</feature>
<feature type="binding site" evidence="13">
    <location>
        <position position="254"/>
    </location>
    <ligand>
        <name>sn-glycerol 3-phosphate</name>
        <dbReference type="ChEBI" id="CHEBI:57597"/>
    </ligand>
</feature>
<dbReference type="Gene3D" id="3.40.50.720">
    <property type="entry name" value="NAD(P)-binding Rossmann-like Domain"/>
    <property type="match status" value="1"/>
</dbReference>
<feature type="domain" description="Glycerol-3-phosphate dehydrogenase NAD-dependent C-terminal" evidence="19">
    <location>
        <begin position="179"/>
        <end position="319"/>
    </location>
</feature>
<dbReference type="InterPro" id="IPR006109">
    <property type="entry name" value="G3P_DH_NAD-dep_C"/>
</dbReference>
<dbReference type="EMBL" id="BLTE01000002">
    <property type="protein sequence ID" value="GFK93026.1"/>
    <property type="molecule type" value="Genomic_DNA"/>
</dbReference>
<dbReference type="PIRSF" id="PIRSF000114">
    <property type="entry name" value="Glycerol-3-P_dh"/>
    <property type="match status" value="1"/>
</dbReference>
<feature type="binding site" evidence="13">
    <location>
        <position position="137"/>
    </location>
    <ligand>
        <name>sn-glycerol 3-phosphate</name>
        <dbReference type="ChEBI" id="CHEBI:57597"/>
    </ligand>
</feature>
<dbReference type="HAMAP" id="MF_00394">
    <property type="entry name" value="NAD_Glyc3P_dehydrog"/>
    <property type="match status" value="1"/>
</dbReference>
<feature type="active site" description="Proton acceptor" evidence="13 14">
    <location>
        <position position="190"/>
    </location>
</feature>
<dbReference type="Pfam" id="PF01210">
    <property type="entry name" value="NAD_Gly3P_dh_N"/>
    <property type="match status" value="1"/>
</dbReference>
<evidence type="ECO:0000256" key="15">
    <source>
        <dbReference type="PIRSR" id="PIRSR000114-2"/>
    </source>
</evidence>
<feature type="binding site" evidence="13">
    <location>
        <position position="105"/>
    </location>
    <ligand>
        <name>NADPH</name>
        <dbReference type="ChEBI" id="CHEBI:57783"/>
    </ligand>
</feature>
<feature type="binding site" evidence="13">
    <location>
        <position position="255"/>
    </location>
    <ligand>
        <name>sn-glycerol 3-phosphate</name>
        <dbReference type="ChEBI" id="CHEBI:57597"/>
    </ligand>
</feature>
<organism evidence="20 21">
    <name type="scientific">Fundidesulfovibrio magnetotacticus</name>
    <dbReference type="NCBI Taxonomy" id="2730080"/>
    <lineage>
        <taxon>Bacteria</taxon>
        <taxon>Pseudomonadati</taxon>
        <taxon>Thermodesulfobacteriota</taxon>
        <taxon>Desulfovibrionia</taxon>
        <taxon>Desulfovibrionales</taxon>
        <taxon>Desulfovibrionaceae</taxon>
        <taxon>Fundidesulfovibrio</taxon>
    </lineage>
</organism>
<dbReference type="InterPro" id="IPR006168">
    <property type="entry name" value="G3P_DH_NAD-dep"/>
</dbReference>
<dbReference type="NCBIfam" id="NF000940">
    <property type="entry name" value="PRK00094.1-2"/>
    <property type="match status" value="1"/>
</dbReference>
<dbReference type="InterPro" id="IPR013328">
    <property type="entry name" value="6PGD_dom2"/>
</dbReference>
<keyword evidence="13" id="KW-0547">Nucleotide-binding</keyword>
<keyword evidence="13" id="KW-0963">Cytoplasm</keyword>
<evidence type="ECO:0000256" key="11">
    <source>
        <dbReference type="ARBA" id="ARBA00069372"/>
    </source>
</evidence>
<feature type="binding site" evidence="13">
    <location>
        <position position="135"/>
    </location>
    <ligand>
        <name>sn-glycerol 3-phosphate</name>
        <dbReference type="ChEBI" id="CHEBI:57597"/>
    </ligand>
</feature>